<keyword evidence="3" id="KW-0813">Transport</keyword>
<evidence type="ECO:0000256" key="6">
    <source>
        <dbReference type="ARBA" id="ARBA00023136"/>
    </source>
</evidence>
<dbReference type="Proteomes" id="UP000774699">
    <property type="component" value="Unassembled WGS sequence"/>
</dbReference>
<keyword evidence="6 7" id="KW-0472">Membrane</keyword>
<protein>
    <submittedName>
        <fullName evidence="9">Cation:proton antiporter</fullName>
    </submittedName>
</protein>
<dbReference type="InterPro" id="IPR038770">
    <property type="entry name" value="Na+/solute_symporter_sf"/>
</dbReference>
<feature type="transmembrane region" description="Helical" evidence="7">
    <location>
        <begin position="214"/>
        <end position="247"/>
    </location>
</feature>
<dbReference type="PANTHER" id="PTHR42751:SF3">
    <property type="entry name" value="SODIUM_GLUTAMATE SYMPORTER"/>
    <property type="match status" value="1"/>
</dbReference>
<evidence type="ECO:0000259" key="8">
    <source>
        <dbReference type="Pfam" id="PF00999"/>
    </source>
</evidence>
<evidence type="ECO:0000256" key="3">
    <source>
        <dbReference type="ARBA" id="ARBA00022448"/>
    </source>
</evidence>
<dbReference type="PANTHER" id="PTHR42751">
    <property type="entry name" value="SODIUM/HYDROGEN EXCHANGER FAMILY/TRKA DOMAIN PROTEIN"/>
    <property type="match status" value="1"/>
</dbReference>
<feature type="transmembrane region" description="Helical" evidence="7">
    <location>
        <begin position="6"/>
        <end position="24"/>
    </location>
</feature>
<comment type="caution">
    <text evidence="9">The sequence shown here is derived from an EMBL/GenBank/DDBJ whole genome shotgun (WGS) entry which is preliminary data.</text>
</comment>
<gene>
    <name evidence="9" type="ORF">FJY86_02580</name>
</gene>
<reference evidence="9" key="1">
    <citation type="submission" date="2019-03" db="EMBL/GenBank/DDBJ databases">
        <title>Lake Tanganyika Metagenome-Assembled Genomes (MAGs).</title>
        <authorList>
            <person name="Tran P."/>
        </authorList>
    </citation>
    <scope>NUCLEOTIDE SEQUENCE</scope>
    <source>
        <strain evidence="9">M_DeepCast_50m_m2_156</strain>
    </source>
</reference>
<proteinExistence type="inferred from homology"/>
<feature type="transmembrane region" description="Helical" evidence="7">
    <location>
        <begin position="87"/>
        <end position="109"/>
    </location>
</feature>
<dbReference type="Pfam" id="PF00999">
    <property type="entry name" value="Na_H_Exchanger"/>
    <property type="match status" value="1"/>
</dbReference>
<dbReference type="InterPro" id="IPR006153">
    <property type="entry name" value="Cation/H_exchanger_TM"/>
</dbReference>
<dbReference type="AlphaFoldDB" id="A0A8T4C6L6"/>
<feature type="transmembrane region" description="Helical" evidence="7">
    <location>
        <begin position="180"/>
        <end position="202"/>
    </location>
</feature>
<name>A0A8T4C6L6_9ARCH</name>
<dbReference type="EMBL" id="VGJJ01000014">
    <property type="protein sequence ID" value="MBM3282202.1"/>
    <property type="molecule type" value="Genomic_DNA"/>
</dbReference>
<dbReference type="GO" id="GO:0016020">
    <property type="term" value="C:membrane"/>
    <property type="evidence" value="ECO:0007669"/>
    <property type="project" value="UniProtKB-SubCell"/>
</dbReference>
<evidence type="ECO:0000256" key="1">
    <source>
        <dbReference type="ARBA" id="ARBA00004141"/>
    </source>
</evidence>
<organism evidence="9 10">
    <name type="scientific">Candidatus Iainarchaeum sp</name>
    <dbReference type="NCBI Taxonomy" id="3101447"/>
    <lineage>
        <taxon>Archaea</taxon>
        <taxon>Candidatus Iainarchaeota</taxon>
        <taxon>Candidatus Iainarchaeia</taxon>
        <taxon>Candidatus Iainarchaeales</taxon>
        <taxon>Candidatus Iainarchaeaceae</taxon>
        <taxon>Candidatus Iainarchaeum</taxon>
    </lineage>
</organism>
<comment type="subcellular location">
    <subcellularLocation>
        <location evidence="1">Membrane</location>
        <topology evidence="1">Multi-pass membrane protein</topology>
    </subcellularLocation>
</comment>
<feature type="transmembrane region" description="Helical" evidence="7">
    <location>
        <begin position="56"/>
        <end position="75"/>
    </location>
</feature>
<feature type="transmembrane region" description="Helical" evidence="7">
    <location>
        <begin position="115"/>
        <end position="134"/>
    </location>
</feature>
<evidence type="ECO:0000256" key="5">
    <source>
        <dbReference type="ARBA" id="ARBA00022989"/>
    </source>
</evidence>
<evidence type="ECO:0000256" key="7">
    <source>
        <dbReference type="SAM" id="Phobius"/>
    </source>
</evidence>
<keyword evidence="5 7" id="KW-1133">Transmembrane helix</keyword>
<evidence type="ECO:0000256" key="2">
    <source>
        <dbReference type="ARBA" id="ARBA00005551"/>
    </source>
</evidence>
<sequence>MSEFNLLFNIGFMVIAAAFSLFVARALKQPALLGYLLAGVLIGPFGLNVFSSQEEIVLLSELGIVFLLFTVGAETDLIKFMSAGPTILLGGLSQVLLTMFLAFFVLPGLSFEASLYVGLALALSSTILVVKILQDHKVLSSLHGQLMLGFLLVQDIAVVIALPLLAAGSSSLNLGFIEMLAVKAIFLIAIVALLSRWVFPYIFRLSAQSAELLYLTALATCFAFIGLAYVLNISLAIGAFLAGLAIAKLPTTWKPSPLYAGCVTFS</sequence>
<keyword evidence="4 7" id="KW-0812">Transmembrane</keyword>
<dbReference type="GO" id="GO:1902600">
    <property type="term" value="P:proton transmembrane transport"/>
    <property type="evidence" value="ECO:0007669"/>
    <property type="project" value="InterPro"/>
</dbReference>
<dbReference type="GO" id="GO:0015297">
    <property type="term" value="F:antiporter activity"/>
    <property type="evidence" value="ECO:0007669"/>
    <property type="project" value="InterPro"/>
</dbReference>
<feature type="transmembrane region" description="Helical" evidence="7">
    <location>
        <begin position="146"/>
        <end position="168"/>
    </location>
</feature>
<evidence type="ECO:0000313" key="10">
    <source>
        <dbReference type="Proteomes" id="UP000774699"/>
    </source>
</evidence>
<evidence type="ECO:0000313" key="9">
    <source>
        <dbReference type="EMBL" id="MBM3282202.1"/>
    </source>
</evidence>
<accession>A0A8T4C6L6</accession>
<comment type="similarity">
    <text evidence="2">Belongs to the monovalent cation:proton antiporter 2 (CPA2) transporter (TC 2.A.37) family.</text>
</comment>
<dbReference type="Gene3D" id="1.20.1530.20">
    <property type="match status" value="1"/>
</dbReference>
<feature type="domain" description="Cation/H+ exchanger transmembrane" evidence="8">
    <location>
        <begin position="15"/>
        <end position="250"/>
    </location>
</feature>
<feature type="transmembrane region" description="Helical" evidence="7">
    <location>
        <begin position="31"/>
        <end position="50"/>
    </location>
</feature>
<evidence type="ECO:0000256" key="4">
    <source>
        <dbReference type="ARBA" id="ARBA00022692"/>
    </source>
</evidence>